<dbReference type="InterPro" id="IPR041657">
    <property type="entry name" value="HTH_17"/>
</dbReference>
<organism evidence="2 3">
    <name type="scientific">Nocardioides panzhihuensis</name>
    <dbReference type="NCBI Taxonomy" id="860243"/>
    <lineage>
        <taxon>Bacteria</taxon>
        <taxon>Bacillati</taxon>
        <taxon>Actinomycetota</taxon>
        <taxon>Actinomycetes</taxon>
        <taxon>Propionibacteriales</taxon>
        <taxon>Nocardioidaceae</taxon>
        <taxon>Nocardioides</taxon>
    </lineage>
</organism>
<dbReference type="EMBL" id="JACBZR010000001">
    <property type="protein sequence ID" value="NYI78702.1"/>
    <property type="molecule type" value="Genomic_DNA"/>
</dbReference>
<dbReference type="RefSeq" id="WP_179659008.1">
    <property type="nucleotide sequence ID" value="NZ_JACBZR010000001.1"/>
</dbReference>
<reference evidence="2 3" key="1">
    <citation type="submission" date="2020-07" db="EMBL/GenBank/DDBJ databases">
        <title>Sequencing the genomes of 1000 actinobacteria strains.</title>
        <authorList>
            <person name="Klenk H.-P."/>
        </authorList>
    </citation>
    <scope>NUCLEOTIDE SEQUENCE [LARGE SCALE GENOMIC DNA]</scope>
    <source>
        <strain evidence="2 3">DSM 26487</strain>
    </source>
</reference>
<keyword evidence="3" id="KW-1185">Reference proteome</keyword>
<proteinExistence type="predicted"/>
<gene>
    <name evidence="2" type="ORF">BJ988_003350</name>
</gene>
<evidence type="ECO:0000259" key="1">
    <source>
        <dbReference type="Pfam" id="PF12728"/>
    </source>
</evidence>
<accession>A0A7Z0DNX0</accession>
<dbReference type="Pfam" id="PF12728">
    <property type="entry name" value="HTH_17"/>
    <property type="match status" value="1"/>
</dbReference>
<evidence type="ECO:0000313" key="2">
    <source>
        <dbReference type="EMBL" id="NYI78702.1"/>
    </source>
</evidence>
<sequence>MRTPISDPWLTLTHGAEYADAHPETLRRAIRRGDLAAARFNRNLRIRQSAIDAWMTGDQPEPSDEVA</sequence>
<protein>
    <submittedName>
        <fullName evidence="2">Excisionase family DNA binding protein</fullName>
    </submittedName>
</protein>
<evidence type="ECO:0000313" key="3">
    <source>
        <dbReference type="Proteomes" id="UP000564496"/>
    </source>
</evidence>
<comment type="caution">
    <text evidence="2">The sequence shown here is derived from an EMBL/GenBank/DDBJ whole genome shotgun (WGS) entry which is preliminary data.</text>
</comment>
<dbReference type="AlphaFoldDB" id="A0A7Z0DNX0"/>
<name>A0A7Z0DNX0_9ACTN</name>
<feature type="domain" description="Helix-turn-helix" evidence="1">
    <location>
        <begin position="9"/>
        <end position="56"/>
    </location>
</feature>
<dbReference type="Proteomes" id="UP000564496">
    <property type="component" value="Unassembled WGS sequence"/>
</dbReference>